<sequence>MAPLGDHFPPDRVREHVVKQLTPGRVIRIEVTFPEKTKPKFLVLVGERDPDCLTFIVNSETHPFVANRPHLAMCQVAIDRANHPFLTRDSHIACHQLLVLNRSDVIRELMTDVGAIKGEISQDVRAQILAAVKFAKTLDAAEKNTILQALS</sequence>
<organism evidence="1 2">
    <name type="scientific">Georgfuchsia toluolica</name>
    <dbReference type="NCBI Taxonomy" id="424218"/>
    <lineage>
        <taxon>Bacteria</taxon>
        <taxon>Pseudomonadati</taxon>
        <taxon>Pseudomonadota</taxon>
        <taxon>Betaproteobacteria</taxon>
        <taxon>Nitrosomonadales</taxon>
        <taxon>Sterolibacteriaceae</taxon>
        <taxon>Georgfuchsia</taxon>
    </lineage>
</organism>
<evidence type="ECO:0000313" key="2">
    <source>
        <dbReference type="Proteomes" id="UP000742786"/>
    </source>
</evidence>
<name>A0A916J5T5_9PROT</name>
<reference evidence="1" key="1">
    <citation type="submission" date="2021-04" db="EMBL/GenBank/DDBJ databases">
        <authorList>
            <person name="Hornung B."/>
        </authorList>
    </citation>
    <scope>NUCLEOTIDE SEQUENCE</scope>
    <source>
        <strain evidence="1">G5G6</strain>
    </source>
</reference>
<keyword evidence="2" id="KW-1185">Reference proteome</keyword>
<dbReference type="Proteomes" id="UP000742786">
    <property type="component" value="Unassembled WGS sequence"/>
</dbReference>
<gene>
    <name evidence="1" type="ORF">GTOL_11593</name>
</gene>
<dbReference type="AlphaFoldDB" id="A0A916J5T5"/>
<evidence type="ECO:0000313" key="1">
    <source>
        <dbReference type="EMBL" id="CAG4883710.1"/>
    </source>
</evidence>
<dbReference type="RefSeq" id="WP_220635643.1">
    <property type="nucleotide sequence ID" value="NZ_CAJQUM010000001.1"/>
</dbReference>
<dbReference type="EMBL" id="CAJQUM010000001">
    <property type="protein sequence ID" value="CAG4883710.1"/>
    <property type="molecule type" value="Genomic_DNA"/>
</dbReference>
<accession>A0A916J5T5</accession>
<protein>
    <submittedName>
        <fullName evidence="1">Uncharacterized protein</fullName>
    </submittedName>
</protein>
<proteinExistence type="predicted"/>
<comment type="caution">
    <text evidence="1">The sequence shown here is derived from an EMBL/GenBank/DDBJ whole genome shotgun (WGS) entry which is preliminary data.</text>
</comment>